<dbReference type="Proteomes" id="UP000234503">
    <property type="component" value="Unassembled WGS sequence"/>
</dbReference>
<keyword evidence="3" id="KW-1185">Reference proteome</keyword>
<dbReference type="EMBL" id="PJZH01000025">
    <property type="protein sequence ID" value="PLR31181.1"/>
    <property type="molecule type" value="Genomic_DNA"/>
</dbReference>
<dbReference type="RefSeq" id="WP_101826431.1">
    <property type="nucleotide sequence ID" value="NZ_PJZH01000025.1"/>
</dbReference>
<protein>
    <recommendedName>
        <fullName evidence="4">DUF805 domain-containing protein</fullName>
    </recommendedName>
</protein>
<sequence length="140" mass="15972">MTLQEWGFSFRGRLGRRDFWVWLVLWLLVMGAAFLAADRRWVEIQSAAFLIVFLLWPTSAVLVKRLHDRNRAGGWAFLLILAWVLAAGNWQMLPAPASWTLGRLLPTVIFVLMLVECGFMPGSTGKNRFGPPADPVRYRV</sequence>
<dbReference type="Pfam" id="PF05656">
    <property type="entry name" value="DUF805"/>
    <property type="match status" value="1"/>
</dbReference>
<evidence type="ECO:0000256" key="1">
    <source>
        <dbReference type="SAM" id="Phobius"/>
    </source>
</evidence>
<proteinExistence type="predicted"/>
<dbReference type="PANTHER" id="PTHR34980:SF1">
    <property type="entry name" value="INNER MEMBRANE PROTEIN"/>
    <property type="match status" value="1"/>
</dbReference>
<feature type="transmembrane region" description="Helical" evidence="1">
    <location>
        <begin position="75"/>
        <end position="93"/>
    </location>
</feature>
<evidence type="ECO:0008006" key="4">
    <source>
        <dbReference type="Google" id="ProtNLM"/>
    </source>
</evidence>
<dbReference type="GO" id="GO:0005886">
    <property type="term" value="C:plasma membrane"/>
    <property type="evidence" value="ECO:0007669"/>
    <property type="project" value="TreeGrafter"/>
</dbReference>
<dbReference type="AlphaFoldDB" id="A0A2N5DVT9"/>
<name>A0A2N5DVT9_9GAMM</name>
<dbReference type="OrthoDB" id="9812349at2"/>
<keyword evidence="1" id="KW-0812">Transmembrane</keyword>
<dbReference type="InterPro" id="IPR008523">
    <property type="entry name" value="DUF805"/>
</dbReference>
<organism evidence="2 3">
    <name type="scientific">Chimaeribacter coloradensis</name>
    <dbReference type="NCBI Taxonomy" id="2060068"/>
    <lineage>
        <taxon>Bacteria</taxon>
        <taxon>Pseudomonadati</taxon>
        <taxon>Pseudomonadota</taxon>
        <taxon>Gammaproteobacteria</taxon>
        <taxon>Enterobacterales</taxon>
        <taxon>Yersiniaceae</taxon>
        <taxon>Chimaeribacter</taxon>
    </lineage>
</organism>
<feature type="transmembrane region" description="Helical" evidence="1">
    <location>
        <begin position="99"/>
        <end position="119"/>
    </location>
</feature>
<feature type="transmembrane region" description="Helical" evidence="1">
    <location>
        <begin position="43"/>
        <end position="63"/>
    </location>
</feature>
<gene>
    <name evidence="2" type="ORF">CYR32_17460</name>
</gene>
<accession>A0A2N5DVT9</accession>
<comment type="caution">
    <text evidence="2">The sequence shown here is derived from an EMBL/GenBank/DDBJ whole genome shotgun (WGS) entry which is preliminary data.</text>
</comment>
<reference evidence="2 3" key="1">
    <citation type="submission" date="2017-12" db="EMBL/GenBank/DDBJ databases">
        <title>Characterization of six clinical isolates of Enterochimera gen. nov., a novel genus of the Yersiniaciae family and the three species Enterochimera arupensis sp. nov., Enterochimera coloradensis sp. nov, and Enterochimera californica sp. nov.</title>
        <authorList>
            <person name="Rossi A."/>
            <person name="Fisher M."/>
        </authorList>
    </citation>
    <scope>NUCLEOTIDE SEQUENCE [LARGE SCALE GENOMIC DNA]</scope>
    <source>
        <strain evidence="3">2016-Iso4</strain>
    </source>
</reference>
<feature type="transmembrane region" description="Helical" evidence="1">
    <location>
        <begin position="19"/>
        <end position="37"/>
    </location>
</feature>
<evidence type="ECO:0000313" key="2">
    <source>
        <dbReference type="EMBL" id="PLR31181.1"/>
    </source>
</evidence>
<keyword evidence="1" id="KW-0472">Membrane</keyword>
<evidence type="ECO:0000313" key="3">
    <source>
        <dbReference type="Proteomes" id="UP000234503"/>
    </source>
</evidence>
<dbReference type="PANTHER" id="PTHR34980">
    <property type="entry name" value="INNER MEMBRANE PROTEIN-RELATED-RELATED"/>
    <property type="match status" value="1"/>
</dbReference>
<keyword evidence="1" id="KW-1133">Transmembrane helix</keyword>